<dbReference type="GO" id="GO:0005634">
    <property type="term" value="C:nucleus"/>
    <property type="evidence" value="ECO:0000318"/>
    <property type="project" value="GO_Central"/>
</dbReference>
<evidence type="ECO:0000313" key="9">
    <source>
        <dbReference type="WormBase" id="H38K22.1"/>
    </source>
</evidence>
<dbReference type="EMBL" id="BX284603">
    <property type="protein sequence ID" value="CAA19710.2"/>
    <property type="molecule type" value="Genomic_DNA"/>
</dbReference>
<evidence type="ECO:0000313" key="7">
    <source>
        <dbReference type="EMBL" id="CAA19710.2"/>
    </source>
</evidence>
<name>G5EC05_CAEEL</name>
<feature type="compositionally biased region" description="Basic residues" evidence="6">
    <location>
        <begin position="1298"/>
        <end position="1314"/>
    </location>
</feature>
<dbReference type="PANTHER" id="PTHR12663:SF0">
    <property type="entry name" value="PRECOCIOUS DISSOCIATION OF SISTERS 5, ISOFORM A"/>
    <property type="match status" value="1"/>
</dbReference>
<dbReference type="GO" id="GO:0051301">
    <property type="term" value="P:cell division"/>
    <property type="evidence" value="ECO:0007669"/>
    <property type="project" value="UniProtKB-KW"/>
</dbReference>
<dbReference type="Bgee" id="WBGene00001352">
    <property type="expression patterns" value="Expressed in germ line (C elegans) and 4 other cell types or tissues"/>
</dbReference>
<evidence type="ECO:0007829" key="10">
    <source>
        <dbReference type="PeptideAtlas" id="G5EC05"/>
    </source>
</evidence>
<evidence type="ECO:0000256" key="4">
    <source>
        <dbReference type="ARBA" id="ARBA00023242"/>
    </source>
</evidence>
<accession>G5EC05</accession>
<reference evidence="7 8" key="1">
    <citation type="journal article" date="1998" name="Science">
        <title>Genome sequence of the nematode C. elegans: a platform for investigating biology.</title>
        <authorList>
            <consortium name="The C. elegans sequencing consortium"/>
            <person name="Sulson J.E."/>
            <person name="Waterston R."/>
        </authorList>
    </citation>
    <scope>NUCLEOTIDE SEQUENCE [LARGE SCALE GENOMIC DNA]</scope>
    <source>
        <strain evidence="7 8">Bristol N2</strain>
    </source>
</reference>
<dbReference type="HOGENOM" id="CLU_003732_0_0_1"/>
<proteinExistence type="evidence at protein level"/>
<keyword evidence="4" id="KW-0539">Nucleus</keyword>
<dbReference type="AlphaFoldDB" id="G5EC05"/>
<dbReference type="InterPro" id="IPR011989">
    <property type="entry name" value="ARM-like"/>
</dbReference>
<dbReference type="SUPFAM" id="SSF48371">
    <property type="entry name" value="ARM repeat"/>
    <property type="match status" value="1"/>
</dbReference>
<dbReference type="Gene3D" id="1.25.10.10">
    <property type="entry name" value="Leucine-rich Repeat Variant"/>
    <property type="match status" value="1"/>
</dbReference>
<dbReference type="SMR" id="G5EC05"/>
<feature type="compositionally biased region" description="Acidic residues" evidence="6">
    <location>
        <begin position="1409"/>
        <end position="1419"/>
    </location>
</feature>
<evidence type="ECO:0000256" key="1">
    <source>
        <dbReference type="ARBA" id="ARBA00004123"/>
    </source>
</evidence>
<dbReference type="eggNOG" id="KOG1525">
    <property type="taxonomic scope" value="Eukaryota"/>
</dbReference>
<dbReference type="Reactome" id="R-CEL-2500257">
    <property type="pathway name" value="Resolution of Sister Chromatid Cohesion"/>
</dbReference>
<evidence type="ECO:0000313" key="8">
    <source>
        <dbReference type="Proteomes" id="UP000001940"/>
    </source>
</evidence>
<dbReference type="KEGG" id="cel:CELE_H38K22.1"/>
<dbReference type="PaxDb" id="6239-H38K22.1"/>
<feature type="compositionally biased region" description="Acidic residues" evidence="6">
    <location>
        <begin position="1480"/>
        <end position="1490"/>
    </location>
</feature>
<dbReference type="OMA" id="ECYQVRE"/>
<dbReference type="AGR" id="WB:WBGene00001352"/>
<keyword evidence="10" id="KW-1267">Proteomics identification</keyword>
<feature type="compositionally biased region" description="Low complexity" evidence="6">
    <location>
        <begin position="1450"/>
        <end position="1462"/>
    </location>
</feature>
<dbReference type="InterPro" id="IPR016024">
    <property type="entry name" value="ARM-type_fold"/>
</dbReference>
<dbReference type="GO" id="GO:0051177">
    <property type="term" value="P:meiotic sister chromatid cohesion"/>
    <property type="evidence" value="ECO:0000315"/>
    <property type="project" value="WormBase"/>
</dbReference>
<protein>
    <submittedName>
        <fullName evidence="7">Cnd1 domain-containing protein</fullName>
    </submittedName>
</protein>
<evidence type="ECO:0000256" key="3">
    <source>
        <dbReference type="ARBA" id="ARBA00022776"/>
    </source>
</evidence>
<dbReference type="InterPro" id="IPR039776">
    <property type="entry name" value="Pds5"/>
</dbReference>
<evidence type="ECO:0000256" key="2">
    <source>
        <dbReference type="ARBA" id="ARBA00022618"/>
    </source>
</evidence>
<feature type="compositionally biased region" description="Acidic residues" evidence="6">
    <location>
        <begin position="1344"/>
        <end position="1354"/>
    </location>
</feature>
<dbReference type="GO" id="GO:0007064">
    <property type="term" value="P:mitotic sister chromatid cohesion"/>
    <property type="evidence" value="ECO:0000315"/>
    <property type="project" value="WormBase"/>
</dbReference>
<feature type="compositionally biased region" description="Polar residues" evidence="6">
    <location>
        <begin position="1265"/>
        <end position="1281"/>
    </location>
</feature>
<dbReference type="WormBase" id="H38K22.1">
    <property type="protein sequence ID" value="CE33526"/>
    <property type="gene ID" value="WBGene00001352"/>
    <property type="gene designation" value="evl-14"/>
</dbReference>
<feature type="region of interest" description="Disordered" evidence="6">
    <location>
        <begin position="1265"/>
        <end position="1570"/>
    </location>
</feature>
<dbReference type="PhylomeDB" id="G5EC05"/>
<dbReference type="CTD" id="175555"/>
<gene>
    <name evidence="7 9" type="primary">evl-14</name>
    <name evidence="7" type="ORF">CELE_H38K22.1</name>
    <name evidence="9" type="ORF">H38K22.1</name>
</gene>
<dbReference type="GO" id="GO:0140670">
    <property type="term" value="F:cohesin unloader activity"/>
    <property type="evidence" value="ECO:0000318"/>
    <property type="project" value="GO_Central"/>
</dbReference>
<feature type="compositionally biased region" description="Low complexity" evidence="6">
    <location>
        <begin position="1282"/>
        <end position="1297"/>
    </location>
</feature>
<dbReference type="GeneID" id="175555"/>
<dbReference type="GO" id="GO:0000785">
    <property type="term" value="C:chromatin"/>
    <property type="evidence" value="ECO:0000318"/>
    <property type="project" value="GO_Central"/>
</dbReference>
<keyword evidence="5" id="KW-0131">Cell cycle</keyword>
<keyword evidence="8" id="KW-1185">Reference proteome</keyword>
<dbReference type="Reactome" id="R-CEL-2470946">
    <property type="pathway name" value="Cohesin Loading onto Chromatin"/>
</dbReference>
<evidence type="ECO:0000256" key="5">
    <source>
        <dbReference type="ARBA" id="ARBA00023306"/>
    </source>
</evidence>
<dbReference type="PeptideAtlas" id="G5EC05"/>
<sequence>MSGDVDYPQGCLPILNSNNVTQQIERLRKLFNCLHDCKTNNSEEVSSPNRFARLFQHLSQECFLDNSNTDFRILLSLCLANILRIFQPELPTPSVMDLKEVYIYLFRTMRGLGDVTQDSPKFKNYFSLVETMEKIIPPIIEMKDHDDKEATPVFRALIKDILAIPCGKGWNQNLKKEARLLKIQENDDDSMNDDEEDENAAEKIRKSLIQIATTVITNLDFVQNECLDVLFYHIINPQRSNFAEARALAEDIIRSCSDNESDTLANSIRSTMTAAAKEGKLPEEFELTGSSNRSKFFEVLRYLHYVSFDLVSGAIQELKFWLQSENEQYRKEAVTVVGMLTRDKHCQFGMDSNDPTWSAFLNASIDQDDSVRHEFVQQSKDILISNHSHLRGQIINSLLRLSVDLNDDIRRDVVTGVTEVAKTKLEVISDKMLKACAERMKDKKPKVRIQAIKRLMDLYNHVMTSSPQPFFSKDGSCAPKDSKEATLSYTESEKESVRFISTAVFNVYRLTQRLPAYHDARAIIERYFQLYLVPYKVEPKLRVRLMADLFRNLDDIGCMLFGDIINRSSQLRRAMIGILSQVGQFTEMTTQSSAQLKERIRRICQIFPDAQILEKNMMVFVNQMAENDETFNLVKKLMSESYTSEENARTAGALQAIMEKKISSKAQQTVFRHFIDRIVPLSFDVPTAKEIIHLVSDTVCAKVDLKKWAENCFEKDLSLLKIFTDNFGYLFADEQIIEEIRSKILASEEPIAIEAALHVLSKIFANSHFRNKLENEATHKEKWFLLLGKDLKDLVMREEPELRRSCKLATRLLSFILGKEKVIEFFDDQIEQLISRLYIESQGAANAFQVLGEIFRCDISYYLPQVMDVVESEKIGPMILTSSMHGNDDPVEFNELMHIEKQPWPKYAMAKVYAAKFATKVLTVYPLIPSTEDKRRMEKAAQNFIDLLSEIIEKKGDLGGKQCDLEQARLRATASGCLLKLASVITYRTKLNTHIFKNMSYIITDEAYCVRLYYALHVKKGLSKNRLPIEFAACYGLVNLGLSEEDGENKMDGFKTICMNQAQQAFGERNDNQATLLKLEGPQRAIFCSESVIAYVVWLLANYDKLEKVEGNANRNDSSEELEIKVANVNLLSELQESLWLVIDSLKIAKCNMQKVWKVLEKLKTCGDKSMRSDSSLSTTRLREHNEKLWVLCDLGITMMLYRAKLQMEDQEAKEAGFNLQFFYVCSPKDKADPSNVYAPDVLINDEKNRNGRIPKPGRVFHVSDLTSEFTPPPQGNESTGSNSSKNASRRANVTGTGRKRGGAGTKTTKRKSGGSKISDDEGDSMDVKSPAVKKTRSKRGEYDLPDEEDEEMEVIPLPKRRGAAPDSTIASSSSNGSILKNGSGPSPKKRNSRGSVKGRQNSTKEAEIDVDSDEEMEEITEKRDNVSLDNLIISPILDESSGRTRRSARTIAATATITSSTPLVPTKPKITKRKRSEAVVEEVEDEEPEINDKKSPSPKKRVSGRRSAPTPTKNSKKAPVSPKKKTLIKETNGVSPKKNKYGLPMEEDDDSIGKTPKPTARTSRRLSKK</sequence>
<dbReference type="Reactome" id="R-CEL-2468052">
    <property type="pathway name" value="Establishment of Sister Chromatid Cohesion"/>
</dbReference>
<comment type="subcellular location">
    <subcellularLocation>
        <location evidence="1">Nucleus</location>
    </subcellularLocation>
</comment>
<evidence type="ECO:0000256" key="6">
    <source>
        <dbReference type="SAM" id="MobiDB-lite"/>
    </source>
</evidence>
<dbReference type="Proteomes" id="UP000001940">
    <property type="component" value="Chromosome III"/>
</dbReference>
<dbReference type="PIR" id="T23142">
    <property type="entry name" value="T23142"/>
</dbReference>
<dbReference type="OrthoDB" id="200660at2759"/>
<dbReference type="STRING" id="6239.H38K22.1.1"/>
<dbReference type="FunCoup" id="G5EC05">
    <property type="interactions" value="2998"/>
</dbReference>
<keyword evidence="2" id="KW-0132">Cell division</keyword>
<keyword evidence="3" id="KW-0498">Mitosis</keyword>
<dbReference type="PANTHER" id="PTHR12663">
    <property type="entry name" value="ANDROGEN INDUCED INHIBITOR OF PROLIFERATION AS3 / PDS5-RELATED"/>
    <property type="match status" value="1"/>
</dbReference>
<dbReference type="Pfam" id="PF20168">
    <property type="entry name" value="PDS5"/>
    <property type="match status" value="1"/>
</dbReference>
<dbReference type="InParanoid" id="G5EC05"/>
<feature type="compositionally biased region" description="Low complexity" evidence="6">
    <location>
        <begin position="1368"/>
        <end position="1385"/>
    </location>
</feature>
<organism evidence="7 8">
    <name type="scientific">Caenorhabditis elegans</name>
    <dbReference type="NCBI Taxonomy" id="6239"/>
    <lineage>
        <taxon>Eukaryota</taxon>
        <taxon>Metazoa</taxon>
        <taxon>Ecdysozoa</taxon>
        <taxon>Nematoda</taxon>
        <taxon>Chromadorea</taxon>
        <taxon>Rhabditida</taxon>
        <taxon>Rhabditina</taxon>
        <taxon>Rhabditomorpha</taxon>
        <taxon>Rhabditoidea</taxon>
        <taxon>Rhabditidae</taxon>
        <taxon>Peloderinae</taxon>
        <taxon>Caenorhabditis</taxon>
    </lineage>
</organism>
<dbReference type="RefSeq" id="NP_497865.2">
    <property type="nucleotide sequence ID" value="NM_065464.5"/>
</dbReference>